<dbReference type="GO" id="GO:0005525">
    <property type="term" value="F:GTP binding"/>
    <property type="evidence" value="ECO:0007669"/>
    <property type="project" value="UniProtKB-KW"/>
</dbReference>
<keyword evidence="6" id="KW-0547">Nucleotide-binding</keyword>
<evidence type="ECO:0000313" key="14">
    <source>
        <dbReference type="EMBL" id="NGO52912.1"/>
    </source>
</evidence>
<evidence type="ECO:0000256" key="7">
    <source>
        <dbReference type="ARBA" id="ARBA00023134"/>
    </source>
</evidence>
<dbReference type="FunFam" id="3.90.550.10:FF:000046">
    <property type="entry name" value="Mannose-1-phosphate guanylyltransferase (GDP)"/>
    <property type="match status" value="1"/>
</dbReference>
<dbReference type="Gene3D" id="3.90.550.10">
    <property type="entry name" value="Spore Coat Polysaccharide Biosynthesis Protein SpsA, Chain A"/>
    <property type="match status" value="1"/>
</dbReference>
<evidence type="ECO:0000256" key="10">
    <source>
        <dbReference type="RuleBase" id="RU004190"/>
    </source>
</evidence>
<evidence type="ECO:0000256" key="9">
    <source>
        <dbReference type="ARBA" id="ARBA00047343"/>
    </source>
</evidence>
<dbReference type="SUPFAM" id="SSF159283">
    <property type="entry name" value="Guanosine diphospho-D-mannose pyrophosphorylase/mannose-6-phosphate isomerase linker domain"/>
    <property type="match status" value="1"/>
</dbReference>
<dbReference type="CDD" id="cd00249">
    <property type="entry name" value="AGE"/>
    <property type="match status" value="1"/>
</dbReference>
<feature type="domain" description="Nucleotidyl transferase" evidence="12">
    <location>
        <begin position="9"/>
        <end position="288"/>
    </location>
</feature>
<evidence type="ECO:0000256" key="1">
    <source>
        <dbReference type="ARBA" id="ARBA00006115"/>
    </source>
</evidence>
<dbReference type="InterPro" id="IPR051161">
    <property type="entry name" value="Mannose-6P_isomerase_type2"/>
</dbReference>
<comment type="similarity">
    <text evidence="1 10">Belongs to the mannose-6-phosphate isomerase type 2 family.</text>
</comment>
<dbReference type="InterPro" id="IPR008928">
    <property type="entry name" value="6-hairpin_glycosidase_sf"/>
</dbReference>
<dbReference type="PANTHER" id="PTHR46390:SF1">
    <property type="entry name" value="MANNOSE-1-PHOSPHATE GUANYLYLTRANSFERASE"/>
    <property type="match status" value="1"/>
</dbReference>
<dbReference type="InterPro" id="IPR012341">
    <property type="entry name" value="6hp_glycosidase-like_sf"/>
</dbReference>
<feature type="compositionally biased region" description="Polar residues" evidence="11">
    <location>
        <begin position="778"/>
        <end position="789"/>
    </location>
</feature>
<comment type="catalytic activity">
    <reaction evidence="9">
        <text>alpha-D-mannose 1-phosphate + GTP + H(+) = GDP-alpha-D-mannose + diphosphate</text>
        <dbReference type="Rhea" id="RHEA:15229"/>
        <dbReference type="ChEBI" id="CHEBI:15378"/>
        <dbReference type="ChEBI" id="CHEBI:33019"/>
        <dbReference type="ChEBI" id="CHEBI:37565"/>
        <dbReference type="ChEBI" id="CHEBI:57527"/>
        <dbReference type="ChEBI" id="CHEBI:58409"/>
        <dbReference type="EC" id="2.7.7.13"/>
    </reaction>
</comment>
<dbReference type="AlphaFoldDB" id="A0A6G4WDQ0"/>
<dbReference type="SUPFAM" id="SSF48208">
    <property type="entry name" value="Six-hairpin glycosidases"/>
    <property type="match status" value="1"/>
</dbReference>
<evidence type="ECO:0000256" key="8">
    <source>
        <dbReference type="ARBA" id="ARBA00023235"/>
    </source>
</evidence>
<dbReference type="Pfam" id="PF22640">
    <property type="entry name" value="ManC_GMP_beta-helix"/>
    <property type="match status" value="1"/>
</dbReference>
<dbReference type="Proteomes" id="UP001642900">
    <property type="component" value="Unassembled WGS sequence"/>
</dbReference>
<keyword evidence="15" id="KW-1185">Reference proteome</keyword>
<dbReference type="InterPro" id="IPR029044">
    <property type="entry name" value="Nucleotide-diphossugar_trans"/>
</dbReference>
<dbReference type="GO" id="GO:0016853">
    <property type="term" value="F:isomerase activity"/>
    <property type="evidence" value="ECO:0007669"/>
    <property type="project" value="UniProtKB-KW"/>
</dbReference>
<dbReference type="EMBL" id="JAAKZF010000024">
    <property type="protein sequence ID" value="NGO52912.1"/>
    <property type="molecule type" value="Genomic_DNA"/>
</dbReference>
<dbReference type="PANTHER" id="PTHR46390">
    <property type="entry name" value="MANNOSE-1-PHOSPHATE GUANYLYLTRANSFERASE"/>
    <property type="match status" value="1"/>
</dbReference>
<dbReference type="InterPro" id="IPR034116">
    <property type="entry name" value="AGE_dom"/>
</dbReference>
<dbReference type="Pfam" id="PF00483">
    <property type="entry name" value="NTP_transferase"/>
    <property type="match status" value="1"/>
</dbReference>
<evidence type="ECO:0000256" key="3">
    <source>
        <dbReference type="ARBA" id="ARBA00012387"/>
    </source>
</evidence>
<evidence type="ECO:0000259" key="12">
    <source>
        <dbReference type="Pfam" id="PF00483"/>
    </source>
</evidence>
<evidence type="ECO:0000256" key="4">
    <source>
        <dbReference type="ARBA" id="ARBA00022679"/>
    </source>
</evidence>
<dbReference type="InterPro" id="IPR006375">
    <property type="entry name" value="Man1P_GuaTrfase/Man6P_Isoase"/>
</dbReference>
<evidence type="ECO:0000256" key="2">
    <source>
        <dbReference type="ARBA" id="ARBA00008558"/>
    </source>
</evidence>
<dbReference type="NCBIfam" id="TIGR01479">
    <property type="entry name" value="GMP_PMI"/>
    <property type="match status" value="1"/>
</dbReference>
<accession>A0A6G4WDQ0</accession>
<evidence type="ECO:0000256" key="6">
    <source>
        <dbReference type="ARBA" id="ARBA00022741"/>
    </source>
</evidence>
<feature type="domain" description="MannoseP isomerase/GMP-like beta-helix" evidence="13">
    <location>
        <begin position="296"/>
        <end position="350"/>
    </location>
</feature>
<evidence type="ECO:0000256" key="11">
    <source>
        <dbReference type="SAM" id="MobiDB-lite"/>
    </source>
</evidence>
<evidence type="ECO:0000256" key="5">
    <source>
        <dbReference type="ARBA" id="ARBA00022695"/>
    </source>
</evidence>
<name>A0A6G4WDQ0_9HYPH</name>
<dbReference type="InterPro" id="IPR010819">
    <property type="entry name" value="AGE/CE"/>
</dbReference>
<evidence type="ECO:0000313" key="15">
    <source>
        <dbReference type="Proteomes" id="UP001642900"/>
    </source>
</evidence>
<feature type="region of interest" description="Disordered" evidence="11">
    <location>
        <begin position="778"/>
        <end position="803"/>
    </location>
</feature>
<sequence>MPDRIASFVMSGGVGSRLWPLSREDNPEQFHDLSGDGSMLAKTVRRLKARPEGETPIYLVASERHADRVVSDIGSLGLNGGKAIFEPVGRNTAAAVAIAALQTISEHGGDSLVLVVPSDHEISTDAMFWETVEAGVPAANSGRIVVFGIKPTHPETGYGYIEVSSDGAGVNGVSRFVEKPDAETARDYLASGNFYWNAGIFLFRADTMRDAFRDFCPEIWEAAERAHAAARTDASGIYLPQGFYSAVQSTSIDYAVMEHARDIAMVTATFRWNDLGSWQSLLEASPTDPDGNVVMGDVVAMDCANSYLRSQRRLLSVIGMKDVTVVATPDAVFVAPVSHSQNVKKVVEQLEKSGRLETRFTPTEDRVVVSGSWRKRVEHWLFNETLPLWSTAGVDDVYGGFHEALGFDARPLDRSRPKRMRTMARQIYAFAIAKERGWNGPADSLIDHGIDFISKCGRTDRGGWVRTLNANGSVVDPVEDAYDHSCMLLALAHAHRCGHPDAMRLAQETFHFIDTHLEDGCLNGFLETPGWNGVRCSNPHMHMLESFLAWHAVTGDRAYLRRAARVIDLFRSQFFDRETWTLGEYFDADWMPSPGEKGQWTEPGHHFEWASLLVEFARESGQKDLVAYARKLYSSAVASGLNRATGLAYAAVSRQGIPLDRISRSWPQCEAVKAAIALDGIGSPDLKPEIEARVARLFRWHIDPAPLGLWVDRIDERGRSLATEVPASIFYHLVTALMQYLDKTEGRVEPFPQNAADKCNTGSEAGLWSTINDQQFASTGARHSSQSPTLPFGQYPRSIAEAE</sequence>
<dbReference type="Gene3D" id="1.50.10.10">
    <property type="match status" value="1"/>
</dbReference>
<dbReference type="SUPFAM" id="SSF53448">
    <property type="entry name" value="Nucleotide-diphospho-sugar transferases"/>
    <property type="match status" value="1"/>
</dbReference>
<dbReference type="InterPro" id="IPR005835">
    <property type="entry name" value="NTP_transferase_dom"/>
</dbReference>
<reference evidence="14 15" key="1">
    <citation type="submission" date="2020-02" db="EMBL/GenBank/DDBJ databases">
        <title>Genome sequence of strain CCNWXJ40-4.</title>
        <authorList>
            <person name="Gao J."/>
            <person name="Sun J."/>
        </authorList>
    </citation>
    <scope>NUCLEOTIDE SEQUENCE [LARGE SCALE GENOMIC DNA]</scope>
    <source>
        <strain evidence="14 15">CCNWXJ 40-4</strain>
    </source>
</reference>
<gene>
    <name evidence="14" type="ORF">G6N73_17305</name>
</gene>
<dbReference type="GO" id="GO:0000271">
    <property type="term" value="P:polysaccharide biosynthetic process"/>
    <property type="evidence" value="ECO:0007669"/>
    <property type="project" value="InterPro"/>
</dbReference>
<dbReference type="InterPro" id="IPR054566">
    <property type="entry name" value="ManC/GMP-like_b-helix"/>
</dbReference>
<dbReference type="EC" id="2.7.7.13" evidence="3"/>
<dbReference type="GO" id="GO:0009298">
    <property type="term" value="P:GDP-mannose biosynthetic process"/>
    <property type="evidence" value="ECO:0007669"/>
    <property type="project" value="TreeGrafter"/>
</dbReference>
<dbReference type="CDD" id="cd02509">
    <property type="entry name" value="GDP-M1P_Guanylyltransferase"/>
    <property type="match status" value="1"/>
</dbReference>
<keyword evidence="7" id="KW-0342">GTP-binding</keyword>
<proteinExistence type="inferred from homology"/>
<keyword evidence="8 14" id="KW-0413">Isomerase</keyword>
<organism evidence="14 15">
    <name type="scientific">Allomesorhizobium camelthorni</name>
    <dbReference type="NCBI Taxonomy" id="475069"/>
    <lineage>
        <taxon>Bacteria</taxon>
        <taxon>Pseudomonadati</taxon>
        <taxon>Pseudomonadota</taxon>
        <taxon>Alphaproteobacteria</taxon>
        <taxon>Hyphomicrobiales</taxon>
        <taxon>Phyllobacteriaceae</taxon>
        <taxon>Allomesorhizobium</taxon>
    </lineage>
</organism>
<dbReference type="Pfam" id="PF07221">
    <property type="entry name" value="GlcNAc_2-epim"/>
    <property type="match status" value="1"/>
</dbReference>
<comment type="similarity">
    <text evidence="2">Belongs to the N-acylglucosamine 2-epimerase family.</text>
</comment>
<evidence type="ECO:0000259" key="13">
    <source>
        <dbReference type="Pfam" id="PF22640"/>
    </source>
</evidence>
<keyword evidence="4 14" id="KW-0808">Transferase</keyword>
<comment type="caution">
    <text evidence="14">The sequence shown here is derived from an EMBL/GenBank/DDBJ whole genome shotgun (WGS) entry which is preliminary data.</text>
</comment>
<dbReference type="GO" id="GO:0004475">
    <property type="term" value="F:mannose-1-phosphate guanylyltransferase (GTP) activity"/>
    <property type="evidence" value="ECO:0007669"/>
    <property type="project" value="UniProtKB-EC"/>
</dbReference>
<protein>
    <recommendedName>
        <fullName evidence="3">mannose-1-phosphate guanylyltransferase</fullName>
        <ecNumber evidence="3">2.7.7.13</ecNumber>
    </recommendedName>
</protein>
<dbReference type="InterPro" id="IPR049577">
    <property type="entry name" value="GMPP_N"/>
</dbReference>
<keyword evidence="5 14" id="KW-0548">Nucleotidyltransferase</keyword>
<dbReference type="RefSeq" id="WP_165029777.1">
    <property type="nucleotide sequence ID" value="NZ_JAAKZF010000024.1"/>
</dbReference>